<evidence type="ECO:0000259" key="1">
    <source>
        <dbReference type="Pfam" id="PF01431"/>
    </source>
</evidence>
<feature type="domain" description="Peptidase M13 C-terminal" evidence="1">
    <location>
        <begin position="207"/>
        <end position="370"/>
    </location>
</feature>
<dbReference type="PANTHER" id="PTHR11733:SF133">
    <property type="entry name" value="PHOSPHATE-REGULATING NEUTRAL ENDOPEPTIDASE PHEX"/>
    <property type="match status" value="1"/>
</dbReference>
<sequence length="1149" mass="129670">MSVCPLDATGPFASTPFSEDVAGFIEGKGEESELETLLKRMYREAATSDREDMRHIAKFVPGLRLHAGLMEYLNAELSPEELKNISNSDVEIEKLLQESGRLMDEKSVQAMADRVRTIQTSILKPGQQAELQKSYEMLDGAYKLMVASNMDQRNIDTVVKNFLHAFFKLSSKSFYIFGAGLTVNSGYDDEANAQMLYTTAILLGLRCDRAIRFGTTWAIAGHEIYHSILTSTEKRVGIDDTRVKTNRECYIDHMLRAQERYSEDENDTILKSGKGTTGEDLPDYEGLQAAYKLFETTGGLEETPYPDLPTITRSRLFFYSWAAFWCRGLGDRITGTGSEIHSFGYLRTNAPLSLLRSFHKAFNCPATSRMGQLYVGWILAAFRKQSLVCPLNSTGPFALSYSLPPDVINYIEESTKVSPAEAALIRMVENPRSDETDFSDLRDAAAFVNGLRLHAGMLEYLRLELTPEELHNISSYAPVVEDLIRVIVGQVEKSGRLMNETSLQIMRDRVRTIQTAIIKPEQLDQIQDAYKRFDEAYCRIMEKTRCLEDADFILKQFMVAFNKLDPNLFTIFSGGLSVNSAYDHNTQMLYVTQLIHGLRVDRAINFGAVIATAGHEIYHSLLTNPPELGIIDERVKANRECYIQHMLRVQDQYKGEENDTYVHSGPITMQEDLPDYEGLQAAYQLFEKTGGLDEIPYADLPKITRDQLFFYTHAASYCEAAPGRSSGSNPLETHSLGYLRTNAPLSLLSSFHKAFKCPADSRMGQLYVCPLNATEPGATPPFSPDVVAHITAKRNSSDVEIALKDLYLEMRNDTNFSREVLMQMRTIGKFVYGLRLHIGLMEYLTEELSTDELRELASYEIQIEEMIQVILWQVEKSAAMLDPKTLKAMISRVRTIQTFILKIDDLPKFKKSYELFEEVYSQMIEKNIDPKDAILLIKKLMEAFVELDHNLFFIFTSGLQTNSAYFPNQQLIYTTLLLVGLRCDRAIKFGSTMAVAGHEIYHSILTKTEDAKEGLGIVDQAVQANRECYIGHMIRAQNEYMADENDTQLNSGNKTVAEDLSDYEGLQAAYELLAKAGGLSARLFLRADEHSLGYLRTNAPLSLMRSFHKAFNCPATSRMAKLYHAAPADKCNQIGDVGTLTNEEIFRHD</sequence>
<feature type="domain" description="Peptidase M13 C-terminal" evidence="1">
    <location>
        <begin position="598"/>
        <end position="763"/>
    </location>
</feature>
<feature type="non-terminal residue" evidence="2">
    <location>
        <position position="1"/>
    </location>
</feature>
<dbReference type="GO" id="GO:0016485">
    <property type="term" value="P:protein processing"/>
    <property type="evidence" value="ECO:0007669"/>
    <property type="project" value="TreeGrafter"/>
</dbReference>
<dbReference type="Proteomes" id="UP001177023">
    <property type="component" value="Unassembled WGS sequence"/>
</dbReference>
<dbReference type="InterPro" id="IPR024079">
    <property type="entry name" value="MetalloPept_cat_dom_sf"/>
</dbReference>
<evidence type="ECO:0000313" key="2">
    <source>
        <dbReference type="EMBL" id="CAJ0584217.1"/>
    </source>
</evidence>
<dbReference type="SUPFAM" id="SSF55486">
    <property type="entry name" value="Metalloproteases ('zincins'), catalytic domain"/>
    <property type="match status" value="3"/>
</dbReference>
<dbReference type="InterPro" id="IPR000718">
    <property type="entry name" value="Peptidase_M13"/>
</dbReference>
<dbReference type="InterPro" id="IPR018497">
    <property type="entry name" value="Peptidase_M13_C"/>
</dbReference>
<accession>A0AA36DBI8</accession>
<organism evidence="2 3">
    <name type="scientific">Mesorhabditis spiculigera</name>
    <dbReference type="NCBI Taxonomy" id="96644"/>
    <lineage>
        <taxon>Eukaryota</taxon>
        <taxon>Metazoa</taxon>
        <taxon>Ecdysozoa</taxon>
        <taxon>Nematoda</taxon>
        <taxon>Chromadorea</taxon>
        <taxon>Rhabditida</taxon>
        <taxon>Rhabditina</taxon>
        <taxon>Rhabditomorpha</taxon>
        <taxon>Rhabditoidea</taxon>
        <taxon>Rhabditidae</taxon>
        <taxon>Mesorhabditinae</taxon>
        <taxon>Mesorhabditis</taxon>
    </lineage>
</organism>
<dbReference type="EMBL" id="CATQJA010002688">
    <property type="protein sequence ID" value="CAJ0584217.1"/>
    <property type="molecule type" value="Genomic_DNA"/>
</dbReference>
<dbReference type="PROSITE" id="PS51885">
    <property type="entry name" value="NEPRILYSIN"/>
    <property type="match status" value="3"/>
</dbReference>
<dbReference type="GO" id="GO:0005886">
    <property type="term" value="C:plasma membrane"/>
    <property type="evidence" value="ECO:0007669"/>
    <property type="project" value="TreeGrafter"/>
</dbReference>
<protein>
    <recommendedName>
        <fullName evidence="1">Peptidase M13 C-terminal domain-containing protein</fullName>
    </recommendedName>
</protein>
<name>A0AA36DBI8_9BILA</name>
<dbReference type="AlphaFoldDB" id="A0AA36DBI8"/>
<dbReference type="Pfam" id="PF01431">
    <property type="entry name" value="Peptidase_M13"/>
    <property type="match status" value="2"/>
</dbReference>
<evidence type="ECO:0000313" key="3">
    <source>
        <dbReference type="Proteomes" id="UP001177023"/>
    </source>
</evidence>
<proteinExistence type="predicted"/>
<keyword evidence="3" id="KW-1185">Reference proteome</keyword>
<reference evidence="2" key="1">
    <citation type="submission" date="2023-06" db="EMBL/GenBank/DDBJ databases">
        <authorList>
            <person name="Delattre M."/>
        </authorList>
    </citation>
    <scope>NUCLEOTIDE SEQUENCE</scope>
    <source>
        <strain evidence="2">AF72</strain>
    </source>
</reference>
<dbReference type="Gene3D" id="3.40.390.10">
    <property type="entry name" value="Collagenase (Catalytic Domain)"/>
    <property type="match status" value="4"/>
</dbReference>
<comment type="caution">
    <text evidence="2">The sequence shown here is derived from an EMBL/GenBank/DDBJ whole genome shotgun (WGS) entry which is preliminary data.</text>
</comment>
<dbReference type="PANTHER" id="PTHR11733">
    <property type="entry name" value="ZINC METALLOPROTEASE FAMILY M13 NEPRILYSIN-RELATED"/>
    <property type="match status" value="1"/>
</dbReference>
<dbReference type="GO" id="GO:0004222">
    <property type="term" value="F:metalloendopeptidase activity"/>
    <property type="evidence" value="ECO:0007669"/>
    <property type="project" value="InterPro"/>
</dbReference>
<gene>
    <name evidence="2" type="ORF">MSPICULIGERA_LOCUS22278</name>
</gene>